<dbReference type="KEGG" id="caml:H6X83_10460"/>
<feature type="compositionally biased region" description="Low complexity" evidence="1">
    <location>
        <begin position="78"/>
        <end position="97"/>
    </location>
</feature>
<feature type="region of interest" description="Disordered" evidence="1">
    <location>
        <begin position="73"/>
        <end position="133"/>
    </location>
</feature>
<gene>
    <name evidence="2" type="ORF">H6X83_10460</name>
</gene>
<dbReference type="InterPro" id="IPR008160">
    <property type="entry name" value="Collagen"/>
</dbReference>
<reference evidence="2 3" key="1">
    <citation type="submission" date="2020-08" db="EMBL/GenBank/DDBJ databases">
        <authorList>
            <person name="Ren C."/>
            <person name="Gu Y."/>
            <person name="Xu Y."/>
        </authorList>
    </citation>
    <scope>NUCLEOTIDE SEQUENCE [LARGE SCALE GENOMIC DNA]</scope>
    <source>
        <strain evidence="2 3">LBM18003</strain>
    </source>
</reference>
<dbReference type="AlphaFoldDB" id="A0A7G9WFA0"/>
<dbReference type="EMBL" id="CP060696">
    <property type="protein sequence ID" value="QNO17362.1"/>
    <property type="molecule type" value="Genomic_DNA"/>
</dbReference>
<evidence type="ECO:0000256" key="1">
    <source>
        <dbReference type="SAM" id="MobiDB-lite"/>
    </source>
</evidence>
<dbReference type="Proteomes" id="UP000516046">
    <property type="component" value="Chromosome"/>
</dbReference>
<keyword evidence="3" id="KW-1185">Reference proteome</keyword>
<name>A0A7G9WFA0_9FIRM</name>
<accession>A0A7G9WFA0</accession>
<organism evidence="2 3">
    <name type="scientific">Caproicibacterium amylolyticum</name>
    <dbReference type="NCBI Taxonomy" id="2766537"/>
    <lineage>
        <taxon>Bacteria</taxon>
        <taxon>Bacillati</taxon>
        <taxon>Bacillota</taxon>
        <taxon>Clostridia</taxon>
        <taxon>Eubacteriales</taxon>
        <taxon>Oscillospiraceae</taxon>
        <taxon>Caproicibacterium</taxon>
    </lineage>
</organism>
<keyword evidence="2" id="KW-0176">Collagen</keyword>
<proteinExistence type="predicted"/>
<protein>
    <submittedName>
        <fullName evidence="2">Collagen-like protein</fullName>
    </submittedName>
</protein>
<evidence type="ECO:0000313" key="3">
    <source>
        <dbReference type="Proteomes" id="UP000516046"/>
    </source>
</evidence>
<evidence type="ECO:0000313" key="2">
    <source>
        <dbReference type="EMBL" id="QNO17362.1"/>
    </source>
</evidence>
<sequence length="317" mass="32277">MADISNKVSQIRSAVYGKDVRESIAGGIEAINAESESAKKTSEDATAAVTHAPQINRSGHWEVWDAASKSYKDTDISATGPTGPTGPTGAVGPQGPAGEKGATGDIGPQGPTGEKGSTGKPGPQGPVGPAFSFGDSYNTLADLQAAHPTNDGKGHIVAGVIYVWQNDGWGPTEIKLPNLSPVATSGKYEDLTGTPNLTAMGTAVQSATIGGTAVPKDGTQLQLPAYPAGIKLFTVALPASGWSTSAPYSQTVSVEGLPDKDGDFRLSSAAPGAPTEAEETAFGCITGSTGSTGNVTFLCRETKPETDINVRLVVYDT</sequence>
<dbReference type="Pfam" id="PF01391">
    <property type="entry name" value="Collagen"/>
    <property type="match status" value="1"/>
</dbReference>
<dbReference type="RefSeq" id="WP_212506431.1">
    <property type="nucleotide sequence ID" value="NZ_CP060696.1"/>
</dbReference>